<proteinExistence type="predicted"/>
<evidence type="ECO:0000313" key="2">
    <source>
        <dbReference type="Proteomes" id="UP001285921"/>
    </source>
</evidence>
<protein>
    <submittedName>
        <fullName evidence="1">Uncharacterized protein</fullName>
    </submittedName>
</protein>
<comment type="caution">
    <text evidence="1">The sequence shown here is derived from an EMBL/GenBank/DDBJ whole genome shotgun (WGS) entry which is preliminary data.</text>
</comment>
<sequence length="68" mass="7653">MARFESPRYKELGFYVGNEYRKFSGGIYDTDDAEEIAVLSGISDCVRVDEAEEAVKPARTQTKAKSKE</sequence>
<keyword evidence="2" id="KW-1185">Reference proteome</keyword>
<dbReference type="Proteomes" id="UP001285921">
    <property type="component" value="Unassembled WGS sequence"/>
</dbReference>
<accession>A0ABQ6NSW5</accession>
<dbReference type="RefSeq" id="WP_317981568.1">
    <property type="nucleotide sequence ID" value="NZ_BTCL01000021.1"/>
</dbReference>
<name>A0ABQ6NSW5_9BACL</name>
<evidence type="ECO:0000313" key="1">
    <source>
        <dbReference type="EMBL" id="GMK47648.1"/>
    </source>
</evidence>
<dbReference type="EMBL" id="BTCL01000021">
    <property type="protein sequence ID" value="GMK47648.1"/>
    <property type="molecule type" value="Genomic_DNA"/>
</dbReference>
<gene>
    <name evidence="1" type="ORF">PghCCS26_47780</name>
</gene>
<reference evidence="1 2" key="1">
    <citation type="submission" date="2023-05" db="EMBL/GenBank/DDBJ databases">
        <title>Draft genome of Paenibacillus sp. CCS26.</title>
        <authorList>
            <person name="Akita H."/>
            <person name="Shinto Y."/>
            <person name="Kimura Z."/>
        </authorList>
    </citation>
    <scope>NUCLEOTIDE SEQUENCE [LARGE SCALE GENOMIC DNA]</scope>
    <source>
        <strain evidence="1 2">CCS26</strain>
    </source>
</reference>
<organism evidence="1 2">
    <name type="scientific">Paenibacillus glycanilyticus</name>
    <dbReference type="NCBI Taxonomy" id="126569"/>
    <lineage>
        <taxon>Bacteria</taxon>
        <taxon>Bacillati</taxon>
        <taxon>Bacillota</taxon>
        <taxon>Bacilli</taxon>
        <taxon>Bacillales</taxon>
        <taxon>Paenibacillaceae</taxon>
        <taxon>Paenibacillus</taxon>
    </lineage>
</organism>